<evidence type="ECO:0000256" key="8">
    <source>
        <dbReference type="ARBA" id="ARBA00022807"/>
    </source>
</evidence>
<dbReference type="Pfam" id="PF00443">
    <property type="entry name" value="UCH"/>
    <property type="match status" value="1"/>
</dbReference>
<dbReference type="InterPro" id="IPR029346">
    <property type="entry name" value="USP_C"/>
</dbReference>
<dbReference type="FunFam" id="3.90.70.10:FF:000005">
    <property type="entry name" value="Ubiquitin carboxyl-terminal hydrolase 7"/>
    <property type="match status" value="1"/>
</dbReference>
<dbReference type="InterPro" id="IPR008974">
    <property type="entry name" value="TRAF-like"/>
</dbReference>
<dbReference type="PROSITE" id="PS50235">
    <property type="entry name" value="USP_3"/>
    <property type="match status" value="1"/>
</dbReference>
<dbReference type="SMART" id="SM00061">
    <property type="entry name" value="MATH"/>
    <property type="match status" value="1"/>
</dbReference>
<keyword evidence="7" id="KW-0378">Hydrolase</keyword>
<organism evidence="12 13">
    <name type="scientific">Syncephalastrum racemosum</name>
    <name type="common">Filamentous fungus</name>
    <dbReference type="NCBI Taxonomy" id="13706"/>
    <lineage>
        <taxon>Eukaryota</taxon>
        <taxon>Fungi</taxon>
        <taxon>Fungi incertae sedis</taxon>
        <taxon>Mucoromycota</taxon>
        <taxon>Mucoromycotina</taxon>
        <taxon>Mucoromycetes</taxon>
        <taxon>Mucorales</taxon>
        <taxon>Syncephalastraceae</taxon>
        <taxon>Syncephalastrum</taxon>
    </lineage>
</organism>
<sequence>MIPHLLPETGDLETEDVQVFHWHIKDWKALEARSHGPVFHAGGFPWQILLFPKGNNQNENVSIYLEVADPANHGLPDDWHVCAQFSLVISHPDDPTNHFHNNATHRFSGEEVDWGFTRFYELKSLRSTNPTTHKGPFLVDNQAVISVYLRVVKDETGVLWHNFANYDSRKETGYVGIKNQGATCYMNSLLQSLYCTNSFRRAVYQIPTESDKPTDSVSLALQRCFYNLQFSDMPIGTTELTKSFGWDSLEAFMQHDVQEFNRVLQDRLEEKMKGTPADGAISKLFLGKMKSYIKCINVNYESSRVEDYYDIQLNVKGCKNLTESFKNYVMVETMEGENKYMAEGHGLQDAEKGVIFESFPPVLHLQLKRFEYDFMRDTMVKINDRHEFPPEINLDEFCSHKDPNDPNDYVLHGVLVHSGDLHGGHYFALIKPNKDGKWLRFDDDRVTPVSLKEVFEENFGDEPVKGNGNALFMNGRNNSMRMMRRFTNAYMLVYMRRSKLDEVLGAVEDTDIPPHLLKRHSEEQAAQERQKRDREEMRMHVKVAIVTDATFADRQEFDLAMFDDKNLETTPGVAVFKVAKTDKISSLRPMLQEHFKLPSEKFRLWSIVNRTNKTVRVDQPLTPTEEKQTVNKLRESVCAAPYGAAGFAKLYLELPANASTNFKFPHIKNDVSIVFLKYFDVFQQTMKGVGHIYIKSSDKVGEITPVLLERAGLNKDTPLALYEEVKPSMIEHLNLKQTFHAAEIQNGDIICYQLALTEDKAKQINERGGHATVREYFASLYHQVEVEFKPKSDKRGDEVKLKMDRRTMYSAVARDLAKALPFECDPMRIRFTTAGLSKQPKDVLPYSPRLALENMAPAQVPPGLIYYEVLDVSVADLETKKSLKVNVIYPTLRDETTVHALVPRTGIVRDLVASVCAKAKMDAAEPEHVRVFETSEGKISAEFSLDQSIDSVNDKSAHIYAEKIPEDELKMDQDNDRLIQVVHYHKDPARLHGIPFRFVAKQGEPFAETKKRLQLRLGISDKEWAKVKYAIVRNLDAVEPEVQPIEKDDFVLRDAKLGEGGVLGLDRVDKSSRASRFGSMFERGIFIRG</sequence>
<dbReference type="InterPro" id="IPR050164">
    <property type="entry name" value="Peptidase_C19"/>
</dbReference>
<name>A0A1X2HCA8_SYNRA</name>
<dbReference type="InterPro" id="IPR018200">
    <property type="entry name" value="USP_CS"/>
</dbReference>
<dbReference type="Pfam" id="PF22486">
    <property type="entry name" value="MATH_2"/>
    <property type="match status" value="1"/>
</dbReference>
<keyword evidence="9" id="KW-0539">Nucleus</keyword>
<accession>A0A1X2HCA8</accession>
<dbReference type="OMA" id="QFLPCET"/>
<dbReference type="Gene3D" id="3.10.20.90">
    <property type="entry name" value="Phosphatidylinositol 3-kinase Catalytic Subunit, Chain A, domain 1"/>
    <property type="match status" value="2"/>
</dbReference>
<dbReference type="PROSITE" id="PS00973">
    <property type="entry name" value="USP_2"/>
    <property type="match status" value="1"/>
</dbReference>
<keyword evidence="8" id="KW-0788">Thiol protease</keyword>
<dbReference type="Gene3D" id="3.90.70.10">
    <property type="entry name" value="Cysteine proteinases"/>
    <property type="match status" value="1"/>
</dbReference>
<dbReference type="GO" id="GO:0005634">
    <property type="term" value="C:nucleus"/>
    <property type="evidence" value="ECO:0007669"/>
    <property type="project" value="UniProtKB-SubCell"/>
</dbReference>
<dbReference type="InterPro" id="IPR028889">
    <property type="entry name" value="USP"/>
</dbReference>
<evidence type="ECO:0000259" key="10">
    <source>
        <dbReference type="PROSITE" id="PS50144"/>
    </source>
</evidence>
<evidence type="ECO:0000256" key="4">
    <source>
        <dbReference type="ARBA" id="ARBA00012759"/>
    </source>
</evidence>
<keyword evidence="13" id="KW-1185">Reference proteome</keyword>
<evidence type="ECO:0000256" key="2">
    <source>
        <dbReference type="ARBA" id="ARBA00004123"/>
    </source>
</evidence>
<dbReference type="InterPro" id="IPR038765">
    <property type="entry name" value="Papain-like_cys_pep_sf"/>
</dbReference>
<dbReference type="SUPFAM" id="SSF54001">
    <property type="entry name" value="Cysteine proteinases"/>
    <property type="match status" value="1"/>
</dbReference>
<dbReference type="GO" id="GO:0031647">
    <property type="term" value="P:regulation of protein stability"/>
    <property type="evidence" value="ECO:0007669"/>
    <property type="project" value="TreeGrafter"/>
</dbReference>
<comment type="subcellular location">
    <subcellularLocation>
        <location evidence="2">Nucleus</location>
    </subcellularLocation>
</comment>
<dbReference type="EC" id="3.4.19.12" evidence="4"/>
<dbReference type="EMBL" id="MCGN01000005">
    <property type="protein sequence ID" value="ORY96435.1"/>
    <property type="molecule type" value="Genomic_DNA"/>
</dbReference>
<dbReference type="InterPro" id="IPR001394">
    <property type="entry name" value="Peptidase_C19_UCH"/>
</dbReference>
<evidence type="ECO:0000256" key="9">
    <source>
        <dbReference type="ARBA" id="ARBA00023242"/>
    </source>
</evidence>
<dbReference type="SUPFAM" id="SSF49599">
    <property type="entry name" value="TRAF domain-like"/>
    <property type="match status" value="1"/>
</dbReference>
<dbReference type="AlphaFoldDB" id="A0A1X2HCA8"/>
<dbReference type="Pfam" id="PF12436">
    <property type="entry name" value="USP7_ICP0_bdg"/>
    <property type="match status" value="1"/>
</dbReference>
<dbReference type="GO" id="GO:0006508">
    <property type="term" value="P:proteolysis"/>
    <property type="evidence" value="ECO:0007669"/>
    <property type="project" value="UniProtKB-KW"/>
</dbReference>
<dbReference type="InterPro" id="IPR024729">
    <property type="entry name" value="USP7_ICP0-binding_dom"/>
</dbReference>
<dbReference type="InParanoid" id="A0A1X2HCA8"/>
<dbReference type="PROSITE" id="PS50144">
    <property type="entry name" value="MATH"/>
    <property type="match status" value="1"/>
</dbReference>
<keyword evidence="5" id="KW-0645">Protease</keyword>
<dbReference type="Pfam" id="PF14533">
    <property type="entry name" value="USP7_C2"/>
    <property type="match status" value="1"/>
</dbReference>
<dbReference type="GO" id="GO:0004843">
    <property type="term" value="F:cysteine-type deubiquitinase activity"/>
    <property type="evidence" value="ECO:0007669"/>
    <property type="project" value="UniProtKB-EC"/>
</dbReference>
<evidence type="ECO:0000313" key="12">
    <source>
        <dbReference type="EMBL" id="ORY96435.1"/>
    </source>
</evidence>
<reference evidence="12 13" key="1">
    <citation type="submission" date="2016-07" db="EMBL/GenBank/DDBJ databases">
        <title>Pervasive Adenine N6-methylation of Active Genes in Fungi.</title>
        <authorList>
            <consortium name="DOE Joint Genome Institute"/>
            <person name="Mondo S.J."/>
            <person name="Dannebaum R.O."/>
            <person name="Kuo R.C."/>
            <person name="Labutti K."/>
            <person name="Haridas S."/>
            <person name="Kuo A."/>
            <person name="Salamov A."/>
            <person name="Ahrendt S.R."/>
            <person name="Lipzen A."/>
            <person name="Sullivan W."/>
            <person name="Andreopoulos W.B."/>
            <person name="Clum A."/>
            <person name="Lindquist E."/>
            <person name="Daum C."/>
            <person name="Ramamoorthy G.K."/>
            <person name="Gryganskyi A."/>
            <person name="Culley D."/>
            <person name="Magnuson J.K."/>
            <person name="James T.Y."/>
            <person name="O'Malley M.A."/>
            <person name="Stajich J.E."/>
            <person name="Spatafora J.W."/>
            <person name="Visel A."/>
            <person name="Grigoriev I.V."/>
        </authorList>
    </citation>
    <scope>NUCLEOTIDE SEQUENCE [LARGE SCALE GENOMIC DNA]</scope>
    <source>
        <strain evidence="12 13">NRRL 2496</strain>
    </source>
</reference>
<keyword evidence="6" id="KW-0833">Ubl conjugation pathway</keyword>
<evidence type="ECO:0000256" key="7">
    <source>
        <dbReference type="ARBA" id="ARBA00022801"/>
    </source>
</evidence>
<comment type="caution">
    <text evidence="12">The sequence shown here is derived from an EMBL/GenBank/DDBJ whole genome shotgun (WGS) entry which is preliminary data.</text>
</comment>
<evidence type="ECO:0000313" key="13">
    <source>
        <dbReference type="Proteomes" id="UP000242180"/>
    </source>
</evidence>
<dbReference type="InterPro" id="IPR002083">
    <property type="entry name" value="MATH/TRAF_dom"/>
</dbReference>
<evidence type="ECO:0000256" key="1">
    <source>
        <dbReference type="ARBA" id="ARBA00000707"/>
    </source>
</evidence>
<dbReference type="PANTHER" id="PTHR24006:SF644">
    <property type="entry name" value="UBIQUITIN CARBOXYL-TERMINAL HYDROLASE 7"/>
    <property type="match status" value="1"/>
</dbReference>
<dbReference type="FunCoup" id="A0A1X2HCA8">
    <property type="interactions" value="1343"/>
</dbReference>
<dbReference type="PANTHER" id="PTHR24006">
    <property type="entry name" value="UBIQUITIN CARBOXYL-TERMINAL HYDROLASE"/>
    <property type="match status" value="1"/>
</dbReference>
<dbReference type="GO" id="GO:0016579">
    <property type="term" value="P:protein deubiquitination"/>
    <property type="evidence" value="ECO:0007669"/>
    <property type="project" value="InterPro"/>
</dbReference>
<feature type="domain" description="MATH" evidence="10">
    <location>
        <begin position="17"/>
        <end position="149"/>
    </location>
</feature>
<comment type="similarity">
    <text evidence="3">Belongs to the peptidase C19 family.</text>
</comment>
<dbReference type="PROSITE" id="PS00972">
    <property type="entry name" value="USP_1"/>
    <property type="match status" value="1"/>
</dbReference>
<comment type="catalytic activity">
    <reaction evidence="1">
        <text>Thiol-dependent hydrolysis of ester, thioester, amide, peptide and isopeptide bonds formed by the C-terminal Gly of ubiquitin (a 76-residue protein attached to proteins as an intracellular targeting signal).</text>
        <dbReference type="EC" id="3.4.19.12"/>
    </reaction>
</comment>
<evidence type="ECO:0000256" key="6">
    <source>
        <dbReference type="ARBA" id="ARBA00022786"/>
    </source>
</evidence>
<protein>
    <recommendedName>
        <fullName evidence="4">ubiquitinyl hydrolase 1</fullName>
        <ecNumber evidence="4">3.4.19.12</ecNumber>
    </recommendedName>
</protein>
<dbReference type="OrthoDB" id="289038at2759"/>
<dbReference type="GO" id="GO:0005829">
    <property type="term" value="C:cytosol"/>
    <property type="evidence" value="ECO:0007669"/>
    <property type="project" value="TreeGrafter"/>
</dbReference>
<dbReference type="STRING" id="13706.A0A1X2HCA8"/>
<proteinExistence type="inferred from homology"/>
<feature type="domain" description="USP" evidence="11">
    <location>
        <begin position="175"/>
        <end position="497"/>
    </location>
</feature>
<gene>
    <name evidence="12" type="ORF">BCR43DRAFT_440344</name>
</gene>
<dbReference type="CDD" id="cd02659">
    <property type="entry name" value="peptidase_C19C"/>
    <property type="match status" value="1"/>
</dbReference>
<dbReference type="GO" id="GO:0140492">
    <property type="term" value="F:metal-dependent deubiquitinase activity"/>
    <property type="evidence" value="ECO:0007669"/>
    <property type="project" value="UniProtKB-ARBA"/>
</dbReference>
<dbReference type="Proteomes" id="UP000242180">
    <property type="component" value="Unassembled WGS sequence"/>
</dbReference>
<dbReference type="Gene3D" id="2.60.210.10">
    <property type="entry name" value="Apoptosis, Tumor Necrosis Factor Receptor Associated Protein 2, Chain A"/>
    <property type="match status" value="1"/>
</dbReference>
<evidence type="ECO:0000259" key="11">
    <source>
        <dbReference type="PROSITE" id="PS50235"/>
    </source>
</evidence>
<evidence type="ECO:0000256" key="5">
    <source>
        <dbReference type="ARBA" id="ARBA00022670"/>
    </source>
</evidence>
<evidence type="ECO:0000256" key="3">
    <source>
        <dbReference type="ARBA" id="ARBA00009085"/>
    </source>
</evidence>